<evidence type="ECO:0000256" key="1">
    <source>
        <dbReference type="ARBA" id="ARBA00004429"/>
    </source>
</evidence>
<evidence type="ECO:0000256" key="5">
    <source>
        <dbReference type="ARBA" id="ARBA00022692"/>
    </source>
</evidence>
<comment type="function">
    <text evidence="9">Part of the tripartite ATP-independent periplasmic (TRAP) transport system.</text>
</comment>
<feature type="transmembrane region" description="Helical" evidence="9">
    <location>
        <begin position="51"/>
        <end position="70"/>
    </location>
</feature>
<organism evidence="11">
    <name type="scientific">OCS116 cluster bacterium</name>
    <dbReference type="NCBI Taxonomy" id="2030921"/>
    <lineage>
        <taxon>Bacteria</taxon>
        <taxon>Pseudomonadati</taxon>
        <taxon>Pseudomonadota</taxon>
        <taxon>Alphaproteobacteria</taxon>
        <taxon>OCS116 cluster</taxon>
    </lineage>
</organism>
<dbReference type="InterPro" id="IPR055348">
    <property type="entry name" value="DctQ"/>
</dbReference>
<feature type="domain" description="Tripartite ATP-independent periplasmic transporters DctQ component" evidence="10">
    <location>
        <begin position="30"/>
        <end position="160"/>
    </location>
</feature>
<keyword evidence="5 9" id="KW-0812">Transmembrane</keyword>
<feature type="transmembrane region" description="Helical" evidence="9">
    <location>
        <begin position="21"/>
        <end position="39"/>
    </location>
</feature>
<keyword evidence="2 9" id="KW-0813">Transport</keyword>
<evidence type="ECO:0000256" key="8">
    <source>
        <dbReference type="ARBA" id="ARBA00038436"/>
    </source>
</evidence>
<keyword evidence="4 9" id="KW-0997">Cell inner membrane</keyword>
<keyword evidence="7 9" id="KW-0472">Membrane</keyword>
<dbReference type="GO" id="GO:0005886">
    <property type="term" value="C:plasma membrane"/>
    <property type="evidence" value="ECO:0007669"/>
    <property type="project" value="UniProtKB-SubCell"/>
</dbReference>
<reference evidence="11" key="2">
    <citation type="journal article" date="2018" name="ISME J.">
        <title>A dynamic microbial community with high functional redundancy inhabits the cold, oxic subseafloor aquifer.</title>
        <authorList>
            <person name="Tully B.J."/>
            <person name="Wheat C.G."/>
            <person name="Glazer B.T."/>
            <person name="Huber J.A."/>
        </authorList>
    </citation>
    <scope>NUCLEOTIDE SEQUENCE</scope>
    <source>
        <strain evidence="11">NORP83</strain>
    </source>
</reference>
<evidence type="ECO:0000256" key="4">
    <source>
        <dbReference type="ARBA" id="ARBA00022519"/>
    </source>
</evidence>
<evidence type="ECO:0000313" key="11">
    <source>
        <dbReference type="EMBL" id="PCJ00383.1"/>
    </source>
</evidence>
<proteinExistence type="inferred from homology"/>
<feature type="transmembrane region" description="Helical" evidence="9">
    <location>
        <begin position="91"/>
        <end position="113"/>
    </location>
</feature>
<evidence type="ECO:0000256" key="6">
    <source>
        <dbReference type="ARBA" id="ARBA00022989"/>
    </source>
</evidence>
<dbReference type="AlphaFoldDB" id="A0A2A4Z000"/>
<comment type="caution">
    <text evidence="11">The sequence shown here is derived from an EMBL/GenBank/DDBJ whole genome shotgun (WGS) entry which is preliminary data.</text>
</comment>
<comment type="subcellular location">
    <subcellularLocation>
        <location evidence="1 9">Cell inner membrane</location>
        <topology evidence="1 9">Multi-pass membrane protein</topology>
    </subcellularLocation>
</comment>
<dbReference type="PANTHER" id="PTHR35011:SF4">
    <property type="entry name" value="SLL1102 PROTEIN"/>
    <property type="match status" value="1"/>
</dbReference>
<dbReference type="InterPro" id="IPR007387">
    <property type="entry name" value="TRAP_DctQ"/>
</dbReference>
<gene>
    <name evidence="11" type="ORF">COB13_10215</name>
</gene>
<feature type="transmembrane region" description="Helical" evidence="9">
    <location>
        <begin position="133"/>
        <end position="157"/>
    </location>
</feature>
<evidence type="ECO:0000256" key="2">
    <source>
        <dbReference type="ARBA" id="ARBA00022448"/>
    </source>
</evidence>
<evidence type="ECO:0000256" key="9">
    <source>
        <dbReference type="RuleBase" id="RU369079"/>
    </source>
</evidence>
<dbReference type="GO" id="GO:0022857">
    <property type="term" value="F:transmembrane transporter activity"/>
    <property type="evidence" value="ECO:0007669"/>
    <property type="project" value="UniProtKB-UniRule"/>
</dbReference>
<evidence type="ECO:0000256" key="7">
    <source>
        <dbReference type="ARBA" id="ARBA00023136"/>
    </source>
</evidence>
<evidence type="ECO:0000256" key="3">
    <source>
        <dbReference type="ARBA" id="ARBA00022475"/>
    </source>
</evidence>
<evidence type="ECO:0000259" key="10">
    <source>
        <dbReference type="Pfam" id="PF04290"/>
    </source>
</evidence>
<keyword evidence="6 9" id="KW-1133">Transmembrane helix</keyword>
<protein>
    <recommendedName>
        <fullName evidence="9">TRAP transporter small permease protein</fullName>
    </recommendedName>
</protein>
<comment type="subunit">
    <text evidence="9">The complex comprises the extracytoplasmic solute receptor protein and the two transmembrane proteins.</text>
</comment>
<reference key="1">
    <citation type="submission" date="2017-08" db="EMBL/GenBank/DDBJ databases">
        <title>A dynamic microbial community with high functional redundancy inhabits the cold, oxic subseafloor aquifer.</title>
        <authorList>
            <person name="Tully B.J."/>
            <person name="Wheat C.G."/>
            <person name="Glazer B.T."/>
            <person name="Huber J.A."/>
        </authorList>
    </citation>
    <scope>NUCLEOTIDE SEQUENCE [LARGE SCALE GENOMIC DNA]</scope>
</reference>
<keyword evidence="3" id="KW-1003">Cell membrane</keyword>
<dbReference type="EMBL" id="NVUS01000012">
    <property type="protein sequence ID" value="PCJ00383.1"/>
    <property type="molecule type" value="Genomic_DNA"/>
</dbReference>
<accession>A0A2A4Z000</accession>
<sequence length="175" mass="19951">MPNAIRLYVRYVERASYRVGRFAMYLIFLLMGILLYSSISKTFFVPSLWTLEMAQFTMVAYYILGGPYAMQLDEHVRMDLLYANWSPKTKAAVDAFTVLFLMFYLGMVLYGGWGSTAYALKYGERSYSAWAPYMAPLKILICSGVLLMLLQTIAVFFKDIATVLGREIKVVEDAA</sequence>
<comment type="similarity">
    <text evidence="8 9">Belongs to the TRAP transporter small permease family.</text>
</comment>
<dbReference type="PANTHER" id="PTHR35011">
    <property type="entry name" value="2,3-DIKETO-L-GULONATE TRAP TRANSPORTER SMALL PERMEASE PROTEIN YIAM"/>
    <property type="match status" value="1"/>
</dbReference>
<dbReference type="Pfam" id="PF04290">
    <property type="entry name" value="DctQ"/>
    <property type="match status" value="1"/>
</dbReference>
<name>A0A2A4Z000_9PROT</name>